<protein>
    <submittedName>
        <fullName evidence="6">Tetratricopeptide repeat protein</fullName>
    </submittedName>
</protein>
<dbReference type="Pfam" id="PF13181">
    <property type="entry name" value="TPR_8"/>
    <property type="match status" value="1"/>
</dbReference>
<keyword evidence="4" id="KW-0175">Coiled coil</keyword>
<dbReference type="InterPro" id="IPR001387">
    <property type="entry name" value="Cro/C1-type_HTH"/>
</dbReference>
<dbReference type="InterPro" id="IPR019734">
    <property type="entry name" value="TPR_rpt"/>
</dbReference>
<keyword evidence="2 3" id="KW-0802">TPR repeat</keyword>
<dbReference type="InterPro" id="IPR010982">
    <property type="entry name" value="Lambda_DNA-bd_dom_sf"/>
</dbReference>
<evidence type="ECO:0000256" key="2">
    <source>
        <dbReference type="ARBA" id="ARBA00022803"/>
    </source>
</evidence>
<dbReference type="CDD" id="cd00093">
    <property type="entry name" value="HTH_XRE"/>
    <property type="match status" value="1"/>
</dbReference>
<evidence type="ECO:0000259" key="5">
    <source>
        <dbReference type="PROSITE" id="PS50943"/>
    </source>
</evidence>
<comment type="caution">
    <text evidence="6">The sequence shown here is derived from an EMBL/GenBank/DDBJ whole genome shotgun (WGS) entry which is preliminary data.</text>
</comment>
<dbReference type="AlphaFoldDB" id="A0A2T4ZAW4"/>
<evidence type="ECO:0000256" key="4">
    <source>
        <dbReference type="SAM" id="Coils"/>
    </source>
</evidence>
<feature type="domain" description="HTH cro/C1-type" evidence="5">
    <location>
        <begin position="13"/>
        <end position="66"/>
    </location>
</feature>
<accession>A0A2T4ZAW4</accession>
<dbReference type="OrthoDB" id="290878at2"/>
<evidence type="ECO:0000313" key="7">
    <source>
        <dbReference type="Proteomes" id="UP000241639"/>
    </source>
</evidence>
<dbReference type="Gene3D" id="1.10.260.40">
    <property type="entry name" value="lambda repressor-like DNA-binding domains"/>
    <property type="match status" value="1"/>
</dbReference>
<gene>
    <name evidence="6" type="ORF">C8J48_1622</name>
</gene>
<feature type="repeat" description="TPR" evidence="3">
    <location>
        <begin position="361"/>
        <end position="394"/>
    </location>
</feature>
<dbReference type="RefSeq" id="WP_107725752.1">
    <property type="nucleotide sequence ID" value="NZ_PZZP01000001.1"/>
</dbReference>
<name>A0A2T4ZAW4_9BACL</name>
<dbReference type="InterPro" id="IPR050498">
    <property type="entry name" value="Ycf3"/>
</dbReference>
<dbReference type="PROSITE" id="PS50943">
    <property type="entry name" value="HTH_CROC1"/>
    <property type="match status" value="1"/>
</dbReference>
<dbReference type="EMBL" id="PZZP01000001">
    <property type="protein sequence ID" value="PTM59022.1"/>
    <property type="molecule type" value="Genomic_DNA"/>
</dbReference>
<keyword evidence="7" id="KW-1185">Reference proteome</keyword>
<dbReference type="SMART" id="SM00530">
    <property type="entry name" value="HTH_XRE"/>
    <property type="match status" value="1"/>
</dbReference>
<dbReference type="InterPro" id="IPR011990">
    <property type="entry name" value="TPR-like_helical_dom_sf"/>
</dbReference>
<dbReference type="Pfam" id="PF01381">
    <property type="entry name" value="HTH_3"/>
    <property type="match status" value="1"/>
</dbReference>
<dbReference type="SUPFAM" id="SSF48452">
    <property type="entry name" value="TPR-like"/>
    <property type="match status" value="2"/>
</dbReference>
<dbReference type="SUPFAM" id="SSF47413">
    <property type="entry name" value="lambda repressor-like DNA-binding domains"/>
    <property type="match status" value="1"/>
</dbReference>
<dbReference type="PANTHER" id="PTHR44858:SF1">
    <property type="entry name" value="UDP-N-ACETYLGLUCOSAMINE--PEPTIDE N-ACETYLGLUCOSAMINYLTRANSFERASE SPINDLY-RELATED"/>
    <property type="match status" value="1"/>
</dbReference>
<evidence type="ECO:0000313" key="6">
    <source>
        <dbReference type="EMBL" id="PTM59022.1"/>
    </source>
</evidence>
<reference evidence="6 7" key="1">
    <citation type="submission" date="2018-04" db="EMBL/GenBank/DDBJ databases">
        <title>Genomic Encyclopedia of Archaeal and Bacterial Type Strains, Phase II (KMG-II): from individual species to whole genera.</title>
        <authorList>
            <person name="Goeker M."/>
        </authorList>
    </citation>
    <scope>NUCLEOTIDE SEQUENCE [LARGE SCALE GENOMIC DNA]</scope>
    <source>
        <strain evidence="6 7">DSM 45169</strain>
    </source>
</reference>
<dbReference type="Pfam" id="PF09976">
    <property type="entry name" value="TPR_21"/>
    <property type="match status" value="1"/>
</dbReference>
<dbReference type="PANTHER" id="PTHR44858">
    <property type="entry name" value="TETRATRICOPEPTIDE REPEAT PROTEIN 6"/>
    <property type="match status" value="1"/>
</dbReference>
<dbReference type="PROSITE" id="PS50005">
    <property type="entry name" value="TPR"/>
    <property type="match status" value="2"/>
</dbReference>
<organism evidence="6 7">
    <name type="scientific">Desmospora activa DSM 45169</name>
    <dbReference type="NCBI Taxonomy" id="1121389"/>
    <lineage>
        <taxon>Bacteria</taxon>
        <taxon>Bacillati</taxon>
        <taxon>Bacillota</taxon>
        <taxon>Bacilli</taxon>
        <taxon>Bacillales</taxon>
        <taxon>Thermoactinomycetaceae</taxon>
        <taxon>Desmospora</taxon>
    </lineage>
</organism>
<dbReference type="GO" id="GO:0003677">
    <property type="term" value="F:DNA binding"/>
    <property type="evidence" value="ECO:0007669"/>
    <property type="project" value="InterPro"/>
</dbReference>
<dbReference type="SMART" id="SM00028">
    <property type="entry name" value="TPR"/>
    <property type="match status" value="6"/>
</dbReference>
<dbReference type="Gene3D" id="1.25.40.10">
    <property type="entry name" value="Tetratricopeptide repeat domain"/>
    <property type="match status" value="2"/>
</dbReference>
<dbReference type="InterPro" id="IPR018704">
    <property type="entry name" value="SecYEG/CpoB_TPR"/>
</dbReference>
<dbReference type="Proteomes" id="UP000241639">
    <property type="component" value="Unassembled WGS sequence"/>
</dbReference>
<feature type="coiled-coil region" evidence="4">
    <location>
        <begin position="70"/>
        <end position="97"/>
    </location>
</feature>
<sequence length="452" mass="52874">MKKLEIHELGEVIRKVRKDRGLRLEDLADDNISPATISNIERGMPHVSKDKAYYLLKKLEIDADQLPNLMMDEQEQLKELSIQLRLAQSRLEFGEANEALHLLNRLELEDRHPFSAEIQYLRGCCYVKRGNMKRAERAFQKGLHLAQYASAESNIEARCHLELGLCAFGSNELEHALRHMDSGIRSYHPVAPPQPVWYQLHCNRAVCLEQLGRLTESMQVVSEHWNSLTDADEVQMILTFYRLRSELSRRLKMWDEALQFAYEGEAIARRNHNLSSMFTFWTVIGTVHMDRQEWDKAEESFKTALLCEQKPLPTEDKPSYAHTYALLSVLLMQQDQSKEAYTMIEKAIQYGEEDHDALHLIQALIIQGHFYQSHDKRDQAIQSYRQALSLSQKHGYKKQIYRTLHLLAQCWDGRDEREFQNCMREIYRIQKEIQPAEEWFSDPLTPEKTIGN</sequence>
<feature type="repeat" description="TPR" evidence="3">
    <location>
        <begin position="116"/>
        <end position="149"/>
    </location>
</feature>
<evidence type="ECO:0000256" key="1">
    <source>
        <dbReference type="ARBA" id="ARBA00022737"/>
    </source>
</evidence>
<evidence type="ECO:0000256" key="3">
    <source>
        <dbReference type="PROSITE-ProRule" id="PRU00339"/>
    </source>
</evidence>
<keyword evidence="1" id="KW-0677">Repeat</keyword>
<proteinExistence type="predicted"/>